<reference evidence="12 13" key="1">
    <citation type="submission" date="2018-09" db="EMBL/GenBank/DDBJ databases">
        <title>Hymenobacter medium sp. nov., isolated from R2A medium.</title>
        <authorList>
            <person name="Yingchao G."/>
        </authorList>
    </citation>
    <scope>NUCLEOTIDE SEQUENCE [LARGE SCALE GENOMIC DNA]</scope>
    <source>
        <strain evidence="13">sh-6</strain>
    </source>
</reference>
<dbReference type="PANTHER" id="PTHR35330:SF1">
    <property type="entry name" value="SIROHEME BIOSYNTHESIS PROTEIN MET8"/>
    <property type="match status" value="1"/>
</dbReference>
<evidence type="ECO:0000256" key="8">
    <source>
        <dbReference type="ARBA" id="ARBA00023244"/>
    </source>
</evidence>
<dbReference type="InterPro" id="IPR028281">
    <property type="entry name" value="Sirohaem_synthase_central"/>
</dbReference>
<accession>A0A3B7RV98</accession>
<gene>
    <name evidence="12" type="ORF">D3Y59_15300</name>
</gene>
<dbReference type="Pfam" id="PF13241">
    <property type="entry name" value="NAD_binding_7"/>
    <property type="match status" value="1"/>
</dbReference>
<dbReference type="KEGG" id="hyh:D3Y59_15300"/>
<dbReference type="GO" id="GO:0019354">
    <property type="term" value="P:siroheme biosynthetic process"/>
    <property type="evidence" value="ECO:0007669"/>
    <property type="project" value="UniProtKB-UniPathway"/>
</dbReference>
<dbReference type="PANTHER" id="PTHR35330">
    <property type="entry name" value="SIROHEME BIOSYNTHESIS PROTEIN MET8"/>
    <property type="match status" value="1"/>
</dbReference>
<comment type="catalytic activity">
    <reaction evidence="9">
        <text>precorrin-2 + NAD(+) = sirohydrochlorin + NADH + 2 H(+)</text>
        <dbReference type="Rhea" id="RHEA:15613"/>
        <dbReference type="ChEBI" id="CHEBI:15378"/>
        <dbReference type="ChEBI" id="CHEBI:57540"/>
        <dbReference type="ChEBI" id="CHEBI:57945"/>
        <dbReference type="ChEBI" id="CHEBI:58351"/>
        <dbReference type="ChEBI" id="CHEBI:58827"/>
        <dbReference type="EC" id="1.3.1.76"/>
    </reaction>
</comment>
<feature type="transmembrane region" description="Helical" evidence="10">
    <location>
        <begin position="365"/>
        <end position="383"/>
    </location>
</feature>
<dbReference type="SUPFAM" id="SSF51735">
    <property type="entry name" value="NAD(P)-binding Rossmann-fold domains"/>
    <property type="match status" value="1"/>
</dbReference>
<evidence type="ECO:0000313" key="12">
    <source>
        <dbReference type="EMBL" id="AYA38287.1"/>
    </source>
</evidence>
<dbReference type="EMBL" id="CP032317">
    <property type="protein sequence ID" value="AYA38287.1"/>
    <property type="molecule type" value="Genomic_DNA"/>
</dbReference>
<feature type="transmembrane region" description="Helical" evidence="10">
    <location>
        <begin position="229"/>
        <end position="252"/>
    </location>
</feature>
<evidence type="ECO:0000256" key="4">
    <source>
        <dbReference type="ARBA" id="ARBA00022989"/>
    </source>
</evidence>
<feature type="transmembrane region" description="Helical" evidence="10">
    <location>
        <begin position="488"/>
        <end position="505"/>
    </location>
</feature>
<keyword evidence="6" id="KW-0520">NAD</keyword>
<protein>
    <recommendedName>
        <fullName evidence="10">Probable membrane transporter protein</fullName>
    </recommendedName>
</protein>
<proteinExistence type="inferred from homology"/>
<comment type="pathway">
    <text evidence="2">Porphyrin-containing compound metabolism; siroheme biosynthesis; sirohydrochlorin from precorrin-2: step 1/1.</text>
</comment>
<dbReference type="GO" id="GO:0004325">
    <property type="term" value="F:ferrochelatase activity"/>
    <property type="evidence" value="ECO:0007669"/>
    <property type="project" value="InterPro"/>
</dbReference>
<keyword evidence="7 10" id="KW-0472">Membrane</keyword>
<evidence type="ECO:0000256" key="5">
    <source>
        <dbReference type="ARBA" id="ARBA00023002"/>
    </source>
</evidence>
<comment type="similarity">
    <text evidence="10">Belongs to the 4-toluene sulfonate uptake permease (TSUP) (TC 2.A.102) family.</text>
</comment>
<feature type="transmembrane region" description="Helical" evidence="10">
    <location>
        <begin position="431"/>
        <end position="453"/>
    </location>
</feature>
<keyword evidence="3 10" id="KW-0812">Transmembrane</keyword>
<dbReference type="InterPro" id="IPR002781">
    <property type="entry name" value="TM_pro_TauE-like"/>
</dbReference>
<evidence type="ECO:0000313" key="13">
    <source>
        <dbReference type="Proteomes" id="UP000262802"/>
    </source>
</evidence>
<evidence type="ECO:0000256" key="7">
    <source>
        <dbReference type="ARBA" id="ARBA00023136"/>
    </source>
</evidence>
<keyword evidence="13" id="KW-1185">Reference proteome</keyword>
<dbReference type="InterPro" id="IPR036291">
    <property type="entry name" value="NAD(P)-bd_dom_sf"/>
</dbReference>
<dbReference type="Gene3D" id="3.40.50.720">
    <property type="entry name" value="NAD(P)-binding Rossmann-like Domain"/>
    <property type="match status" value="1"/>
</dbReference>
<keyword evidence="5" id="KW-0560">Oxidoreductase</keyword>
<dbReference type="Gene3D" id="3.30.160.110">
    <property type="entry name" value="Siroheme synthase, domain 2"/>
    <property type="match status" value="1"/>
</dbReference>
<evidence type="ECO:0000256" key="3">
    <source>
        <dbReference type="ARBA" id="ARBA00022692"/>
    </source>
</evidence>
<evidence type="ECO:0000259" key="11">
    <source>
        <dbReference type="Pfam" id="PF14824"/>
    </source>
</evidence>
<dbReference type="RefSeq" id="WP_119445836.1">
    <property type="nucleotide sequence ID" value="NZ_CP032317.1"/>
</dbReference>
<evidence type="ECO:0000256" key="9">
    <source>
        <dbReference type="ARBA" id="ARBA00047561"/>
    </source>
</evidence>
<evidence type="ECO:0000256" key="2">
    <source>
        <dbReference type="ARBA" id="ARBA00005010"/>
    </source>
</evidence>
<dbReference type="NCBIfam" id="TIGR01470">
    <property type="entry name" value="cysG_Nterm"/>
    <property type="match status" value="1"/>
</dbReference>
<organism evidence="12 13">
    <name type="scientific">Hymenobacter oligotrophus</name>
    <dbReference type="NCBI Taxonomy" id="2319843"/>
    <lineage>
        <taxon>Bacteria</taxon>
        <taxon>Pseudomonadati</taxon>
        <taxon>Bacteroidota</taxon>
        <taxon>Cytophagia</taxon>
        <taxon>Cytophagales</taxon>
        <taxon>Hymenobacteraceae</taxon>
        <taxon>Hymenobacter</taxon>
    </lineage>
</organism>
<dbReference type="Pfam" id="PF01925">
    <property type="entry name" value="TauE"/>
    <property type="match status" value="1"/>
</dbReference>
<dbReference type="OrthoDB" id="45564at2"/>
<feature type="transmembrane region" description="Helical" evidence="10">
    <location>
        <begin position="333"/>
        <end position="353"/>
    </location>
</feature>
<keyword evidence="8" id="KW-0627">Porphyrin biosynthesis</keyword>
<dbReference type="InterPro" id="IPR006367">
    <property type="entry name" value="Sirohaem_synthase_N"/>
</dbReference>
<evidence type="ECO:0000256" key="10">
    <source>
        <dbReference type="RuleBase" id="RU363041"/>
    </source>
</evidence>
<name>A0A3B7RV98_9BACT</name>
<keyword evidence="4 10" id="KW-1133">Transmembrane helix</keyword>
<comment type="subcellular location">
    <subcellularLocation>
        <location evidence="10">Cell membrane</location>
        <topology evidence="10">Multi-pass membrane protein</topology>
    </subcellularLocation>
    <subcellularLocation>
        <location evidence="1">Membrane</location>
        <topology evidence="1">Multi-pass membrane protein</topology>
    </subcellularLocation>
</comment>
<dbReference type="Pfam" id="PF14824">
    <property type="entry name" value="Sirohm_synth_M"/>
    <property type="match status" value="1"/>
</dbReference>
<evidence type="ECO:0000256" key="6">
    <source>
        <dbReference type="ARBA" id="ARBA00023027"/>
    </source>
</evidence>
<dbReference type="Proteomes" id="UP000262802">
    <property type="component" value="Chromosome"/>
</dbReference>
<dbReference type="SUPFAM" id="SSF75615">
    <property type="entry name" value="Siroheme synthase middle domains-like"/>
    <property type="match status" value="1"/>
</dbReference>
<dbReference type="GO" id="GO:0043115">
    <property type="term" value="F:precorrin-2 dehydrogenase activity"/>
    <property type="evidence" value="ECO:0007669"/>
    <property type="project" value="UniProtKB-EC"/>
</dbReference>
<evidence type="ECO:0000256" key="1">
    <source>
        <dbReference type="ARBA" id="ARBA00004141"/>
    </source>
</evidence>
<dbReference type="UniPathway" id="UPA00262">
    <property type="reaction ID" value="UER00222"/>
</dbReference>
<feature type="transmembrane region" description="Helical" evidence="10">
    <location>
        <begin position="459"/>
        <end position="481"/>
    </location>
</feature>
<feature type="domain" description="Siroheme synthase central" evidence="11">
    <location>
        <begin position="149"/>
        <end position="170"/>
    </location>
</feature>
<dbReference type="InterPro" id="IPR028161">
    <property type="entry name" value="Met8-like"/>
</dbReference>
<keyword evidence="10" id="KW-1003">Cell membrane</keyword>
<dbReference type="GO" id="GO:0005886">
    <property type="term" value="C:plasma membrane"/>
    <property type="evidence" value="ECO:0007669"/>
    <property type="project" value="UniProtKB-SubCell"/>
</dbReference>
<sequence>MNSSALSAALHLADSGPPPEAPAPKTNNLFPVFLKLEQLRVLLVGGGAVGLEKLMAVLRNSPATAVTVVGETILPEIRTLAAQHPKVQVHERAYQLTDLIGHDLVLIATNDRALNSQIKQEATGHGLLANVADTPDECDFYLGSIVQKGDLKIAISTNGKSPTVAKRLREVLSEVLPDELHDVLQRMGIIRSRLQGDFAEKVKSLNAVTAELTGDPAYETPAARRWRHIATASLVAFGLLLAANILSMYYTWPQVWQVVSNAETFYTFVAIGFAAQLVDGLLGMGYGVVTAISLMSIGMNPAAVSASIHTAEMFASGASGYHHYRFGNVNRRLFKALLIPGVIGAVSGAFLLSKFGEEYGRYVKPVLACYLLLLGIRIISRAFRKPDGKKKRVRHVGWLAGAGGFLDSFGGGGWGPLVTSTLIAQGRTPQYVIGSVSITEFFVTFASALTFFATIGVSHWQVVLGLIVGGVAASPFAARLAGRISVRFMFLGVGLMVIVWSLWALRKVLPELLGFALAAL</sequence>
<feature type="transmembrane region" description="Helical" evidence="10">
    <location>
        <begin position="264"/>
        <end position="289"/>
    </location>
</feature>
<dbReference type="AlphaFoldDB" id="A0A3B7RV98"/>